<proteinExistence type="predicted"/>
<dbReference type="InterPro" id="IPR024161">
    <property type="entry name" value="Znf_nanos-typ"/>
</dbReference>
<evidence type="ECO:0008006" key="7">
    <source>
        <dbReference type="Google" id="ProtNLM"/>
    </source>
</evidence>
<keyword evidence="1" id="KW-0479">Metal-binding</keyword>
<organism evidence="5 6">
    <name type="scientific">Rhizopus stolonifer</name>
    <name type="common">Rhizopus nigricans</name>
    <dbReference type="NCBI Taxonomy" id="4846"/>
    <lineage>
        <taxon>Eukaryota</taxon>
        <taxon>Fungi</taxon>
        <taxon>Fungi incertae sedis</taxon>
        <taxon>Mucoromycota</taxon>
        <taxon>Mucoromycotina</taxon>
        <taxon>Mucoromycetes</taxon>
        <taxon>Mucorales</taxon>
        <taxon>Mucorineae</taxon>
        <taxon>Rhizopodaceae</taxon>
        <taxon>Rhizopus</taxon>
    </lineage>
</organism>
<dbReference type="GO" id="GO:0008270">
    <property type="term" value="F:zinc ion binding"/>
    <property type="evidence" value="ECO:0007669"/>
    <property type="project" value="UniProtKB-KW"/>
</dbReference>
<evidence type="ECO:0000259" key="3">
    <source>
        <dbReference type="PROSITE" id="PS50158"/>
    </source>
</evidence>
<feature type="region of interest" description="Disordered" evidence="2">
    <location>
        <begin position="70"/>
        <end position="109"/>
    </location>
</feature>
<name>A0A367KUQ0_RHIST</name>
<evidence type="ECO:0000259" key="4">
    <source>
        <dbReference type="PROSITE" id="PS51522"/>
    </source>
</evidence>
<dbReference type="AlphaFoldDB" id="A0A367KUQ0"/>
<dbReference type="Gene3D" id="4.10.60.10">
    <property type="entry name" value="Zinc finger, CCHC-type"/>
    <property type="match status" value="1"/>
</dbReference>
<keyword evidence="1" id="KW-0863">Zinc-finger</keyword>
<dbReference type="GO" id="GO:0003676">
    <property type="term" value="F:nucleic acid binding"/>
    <property type="evidence" value="ECO:0007669"/>
    <property type="project" value="InterPro"/>
</dbReference>
<evidence type="ECO:0000256" key="2">
    <source>
        <dbReference type="SAM" id="MobiDB-lite"/>
    </source>
</evidence>
<dbReference type="Pfam" id="PF00098">
    <property type="entry name" value="zf-CCHC"/>
    <property type="match status" value="1"/>
</dbReference>
<comment type="caution">
    <text evidence="5">The sequence shown here is derived from an EMBL/GenBank/DDBJ whole genome shotgun (WGS) entry which is preliminary data.</text>
</comment>
<dbReference type="SUPFAM" id="SSF57756">
    <property type="entry name" value="Retrovirus zinc finger-like domains"/>
    <property type="match status" value="1"/>
</dbReference>
<accession>A0A367KUQ0</accession>
<dbReference type="Proteomes" id="UP000253551">
    <property type="component" value="Unassembled WGS sequence"/>
</dbReference>
<dbReference type="PROSITE" id="PS51522">
    <property type="entry name" value="ZF_NANOS"/>
    <property type="match status" value="1"/>
</dbReference>
<feature type="domain" description="Nanos-type" evidence="4">
    <location>
        <begin position="1"/>
        <end position="42"/>
    </location>
</feature>
<reference evidence="5 6" key="1">
    <citation type="journal article" date="2018" name="G3 (Bethesda)">
        <title>Phylogenetic and Phylogenomic Definition of Rhizopus Species.</title>
        <authorList>
            <person name="Gryganskyi A.P."/>
            <person name="Golan J."/>
            <person name="Dolatabadi S."/>
            <person name="Mondo S."/>
            <person name="Robb S."/>
            <person name="Idnurm A."/>
            <person name="Muszewska A."/>
            <person name="Steczkiewicz K."/>
            <person name="Masonjones S."/>
            <person name="Liao H.L."/>
            <person name="Gajdeczka M.T."/>
            <person name="Anike F."/>
            <person name="Vuek A."/>
            <person name="Anishchenko I.M."/>
            <person name="Voigt K."/>
            <person name="de Hoog G.S."/>
            <person name="Smith M.E."/>
            <person name="Heitman J."/>
            <person name="Vilgalys R."/>
            <person name="Stajich J.E."/>
        </authorList>
    </citation>
    <scope>NUCLEOTIDE SEQUENCE [LARGE SCALE GENOMIC DNA]</scope>
    <source>
        <strain evidence="5 6">LSU 92-RS-03</strain>
    </source>
</reference>
<dbReference type="PROSITE" id="PS50158">
    <property type="entry name" value="ZF_CCHC"/>
    <property type="match status" value="1"/>
</dbReference>
<dbReference type="EMBL" id="PJQM01000269">
    <property type="protein sequence ID" value="RCI05933.1"/>
    <property type="molecule type" value="Genomic_DNA"/>
</dbReference>
<gene>
    <name evidence="5" type="ORF">CU098_012969</name>
</gene>
<keyword evidence="1" id="KW-0862">Zinc</keyword>
<dbReference type="InterPro" id="IPR036875">
    <property type="entry name" value="Znf_CCHC_sf"/>
</dbReference>
<dbReference type="STRING" id="4846.A0A367KUQ0"/>
<dbReference type="SMART" id="SM00343">
    <property type="entry name" value="ZnF_C2HC"/>
    <property type="match status" value="2"/>
</dbReference>
<evidence type="ECO:0000313" key="6">
    <source>
        <dbReference type="Proteomes" id="UP000253551"/>
    </source>
</evidence>
<dbReference type="OrthoDB" id="2248815at2759"/>
<feature type="compositionally biased region" description="Acidic residues" evidence="2">
    <location>
        <begin position="83"/>
        <end position="96"/>
    </location>
</feature>
<dbReference type="InterPro" id="IPR001878">
    <property type="entry name" value="Znf_CCHC"/>
</dbReference>
<evidence type="ECO:0000256" key="1">
    <source>
        <dbReference type="PROSITE-ProRule" id="PRU00047"/>
    </source>
</evidence>
<protein>
    <recommendedName>
        <fullName evidence="7">CCHC-type domain-containing protein</fullName>
    </recommendedName>
</protein>
<sequence length="198" mass="22340">MPDICRLCQASDHCRADCPDLKNYMKCFNCNEKGHMMRQCPRSNIIETIAAPNKKAKIIVSKDCKTPVNTVKPKEVTPVTAEEKEEEEDNMDVETSEPERPKAAQETPSPIRSLCITTSETPSKYKRFRIQNAGDEVSQGRPTVTNIRMIENQQPVSYIWEQLEQLANAKLQFTEAQLAFMNSVTTMELGQGGLSDQL</sequence>
<keyword evidence="6" id="KW-1185">Reference proteome</keyword>
<evidence type="ECO:0000313" key="5">
    <source>
        <dbReference type="EMBL" id="RCI05933.1"/>
    </source>
</evidence>
<feature type="domain" description="CCHC-type" evidence="3">
    <location>
        <begin position="26"/>
        <end position="42"/>
    </location>
</feature>